<evidence type="ECO:0000313" key="8">
    <source>
        <dbReference type="EMBL" id="QLQ78296.1"/>
    </source>
</evidence>
<dbReference type="FunFam" id="1.20.5.170:FF:000067">
    <property type="entry name" value="BZIP transcription factor"/>
    <property type="match status" value="1"/>
</dbReference>
<reference evidence="8 9" key="1">
    <citation type="submission" date="2020-06" db="EMBL/GenBank/DDBJ databases">
        <title>The yeast mating-type switching endonuclease HO is a domesticated member of an unorthodox homing genetic element family.</title>
        <authorList>
            <person name="Coughlan A.Y."/>
            <person name="Lombardi L."/>
            <person name="Braun-Galleani S."/>
            <person name="Martos A.R."/>
            <person name="Galeote V."/>
            <person name="Bigey F."/>
            <person name="Dequin S."/>
            <person name="Byrne K.P."/>
            <person name="Wolfe K.H."/>
        </authorList>
    </citation>
    <scope>NUCLEOTIDE SEQUENCE [LARGE SCALE GENOMIC DNA]</scope>
    <source>
        <strain evidence="8 9">CBS2947</strain>
    </source>
</reference>
<evidence type="ECO:0000256" key="5">
    <source>
        <dbReference type="ARBA" id="ARBA00023242"/>
    </source>
</evidence>
<feature type="region of interest" description="Disordered" evidence="6">
    <location>
        <begin position="1"/>
        <end position="72"/>
    </location>
</feature>
<organism evidence="8 9">
    <name type="scientific">Torulaspora globosa</name>
    <dbReference type="NCBI Taxonomy" id="48254"/>
    <lineage>
        <taxon>Eukaryota</taxon>
        <taxon>Fungi</taxon>
        <taxon>Dikarya</taxon>
        <taxon>Ascomycota</taxon>
        <taxon>Saccharomycotina</taxon>
        <taxon>Saccharomycetes</taxon>
        <taxon>Saccharomycetales</taxon>
        <taxon>Saccharomycetaceae</taxon>
        <taxon>Torulaspora</taxon>
    </lineage>
</organism>
<dbReference type="Pfam" id="PF08601">
    <property type="entry name" value="PAP1"/>
    <property type="match status" value="1"/>
</dbReference>
<dbReference type="Gene3D" id="1.20.5.170">
    <property type="match status" value="1"/>
</dbReference>
<evidence type="ECO:0000256" key="2">
    <source>
        <dbReference type="ARBA" id="ARBA00004496"/>
    </source>
</evidence>
<feature type="compositionally biased region" description="Polar residues" evidence="6">
    <location>
        <begin position="207"/>
        <end position="229"/>
    </location>
</feature>
<name>A0A7H9HLW4_9SACH</name>
<keyword evidence="3" id="KW-0805">Transcription regulation</keyword>
<dbReference type="InterPro" id="IPR013910">
    <property type="entry name" value="TF_PAP1"/>
</dbReference>
<dbReference type="PANTHER" id="PTHR40621:SF6">
    <property type="entry name" value="AP-1-LIKE TRANSCRIPTION FACTOR YAP1-RELATED"/>
    <property type="match status" value="1"/>
</dbReference>
<dbReference type="InterPro" id="IPR046347">
    <property type="entry name" value="bZIP_sf"/>
</dbReference>
<comment type="subcellular location">
    <subcellularLocation>
        <location evidence="2">Cytoplasm</location>
    </subcellularLocation>
    <subcellularLocation>
        <location evidence="1">Nucleus</location>
    </subcellularLocation>
</comment>
<dbReference type="Pfam" id="PF00170">
    <property type="entry name" value="bZIP_1"/>
    <property type="match status" value="1"/>
</dbReference>
<feature type="region of interest" description="Disordered" evidence="6">
    <location>
        <begin position="171"/>
        <end position="239"/>
    </location>
</feature>
<dbReference type="AlphaFoldDB" id="A0A7H9HLW4"/>
<dbReference type="Gene3D" id="1.10.238.100">
    <property type="entry name" value="YAP1 redox domain. Chain B"/>
    <property type="match status" value="1"/>
</dbReference>
<feature type="region of interest" description="Disordered" evidence="6">
    <location>
        <begin position="129"/>
        <end position="150"/>
    </location>
</feature>
<evidence type="ECO:0000256" key="3">
    <source>
        <dbReference type="ARBA" id="ARBA00023015"/>
    </source>
</evidence>
<evidence type="ECO:0000256" key="1">
    <source>
        <dbReference type="ARBA" id="ARBA00004123"/>
    </source>
</evidence>
<dbReference type="InterPro" id="IPR023167">
    <property type="entry name" value="Yap1_redox_dom_sf"/>
</dbReference>
<evidence type="ECO:0000256" key="4">
    <source>
        <dbReference type="ARBA" id="ARBA00023163"/>
    </source>
</evidence>
<keyword evidence="4" id="KW-0804">Transcription</keyword>
<dbReference type="EMBL" id="CP059267">
    <property type="protein sequence ID" value="QLQ78296.1"/>
    <property type="molecule type" value="Genomic_DNA"/>
</dbReference>
<dbReference type="SUPFAM" id="SSF57959">
    <property type="entry name" value="Leucine zipper domain"/>
    <property type="match status" value="1"/>
</dbReference>
<dbReference type="InterPro" id="IPR004827">
    <property type="entry name" value="bZIP"/>
</dbReference>
<gene>
    <name evidence="8" type="ORF">HG537_0A05430</name>
</gene>
<dbReference type="CDD" id="cd14688">
    <property type="entry name" value="bZIP_YAP"/>
    <property type="match status" value="1"/>
</dbReference>
<dbReference type="GO" id="GO:0034599">
    <property type="term" value="P:cellular response to oxidative stress"/>
    <property type="evidence" value="ECO:0007669"/>
    <property type="project" value="UniProtKB-ARBA"/>
</dbReference>
<dbReference type="OrthoDB" id="5380163at2759"/>
<feature type="compositionally biased region" description="Low complexity" evidence="6">
    <location>
        <begin position="230"/>
        <end position="239"/>
    </location>
</feature>
<dbReference type="SUPFAM" id="SSF111430">
    <property type="entry name" value="YAP1 redox domain"/>
    <property type="match status" value="1"/>
</dbReference>
<sequence length="539" mass="60111">MSTQTVKRPLELGNDATYSNETESSEVVKSGEPKKKGAKPGRKLLDDEAKNKRTAQNRAAQRAFRERKERKMRELEEKVKDLEQMNKNSMLETEFLRSQLSSLVSELRRYRPERDSDIQVLDYLAKHEEAEKAGEKGESNDSVKRDSDEVEANIRRKMDFTFAFPWKGRKDADATQIPSPGSSMVSSSSTSVNSSSSLGRRRSSQRTNSETGNKNSLSLGSVPIINQTPSSRSNSSSTSGTGWMDSMFYNDDAKQLPQFVSGNTKNESLGAPFNYDSTLFSNQFNFDDQFDEQVSEFCSKMNQACGTKECPVPSNKSLTGLTPVSVGNDATMKTRDMVSPSLLTNSWDTKTSPAFGHTSFPSGGLTPGKLTNEFLADDGFTFAYDDNNKKKKQDLLPFIDTNIAFPNEDDEGLFFRENPAESNLFSEFLDETEANDVVDNFVNDNLINEEPAPASRQQQDKQTLETDVVPSRDGKLLKCSEVWDRITAHPKYSSIDIDGLCGELMTKAKCSEKGVVVQAEDVQSVLDRHMINKEPQSNL</sequence>
<evidence type="ECO:0000313" key="9">
    <source>
        <dbReference type="Proteomes" id="UP000510647"/>
    </source>
</evidence>
<evidence type="ECO:0000259" key="7">
    <source>
        <dbReference type="PROSITE" id="PS50217"/>
    </source>
</evidence>
<dbReference type="GO" id="GO:0005737">
    <property type="term" value="C:cytoplasm"/>
    <property type="evidence" value="ECO:0007669"/>
    <property type="project" value="UniProtKB-SubCell"/>
</dbReference>
<dbReference type="PANTHER" id="PTHR40621">
    <property type="entry name" value="TRANSCRIPTION FACTOR KAPC-RELATED"/>
    <property type="match status" value="1"/>
</dbReference>
<dbReference type="GO" id="GO:0000976">
    <property type="term" value="F:transcription cis-regulatory region binding"/>
    <property type="evidence" value="ECO:0007669"/>
    <property type="project" value="InterPro"/>
</dbReference>
<feature type="domain" description="BZIP" evidence="7">
    <location>
        <begin position="47"/>
        <end position="110"/>
    </location>
</feature>
<dbReference type="GO" id="GO:0090575">
    <property type="term" value="C:RNA polymerase II transcription regulator complex"/>
    <property type="evidence" value="ECO:0007669"/>
    <property type="project" value="TreeGrafter"/>
</dbReference>
<evidence type="ECO:0000256" key="6">
    <source>
        <dbReference type="SAM" id="MobiDB-lite"/>
    </source>
</evidence>
<dbReference type="PROSITE" id="PS50217">
    <property type="entry name" value="BZIP"/>
    <property type="match status" value="1"/>
</dbReference>
<protein>
    <recommendedName>
        <fullName evidence="7">BZIP domain-containing protein</fullName>
    </recommendedName>
</protein>
<dbReference type="GO" id="GO:0001228">
    <property type="term" value="F:DNA-binding transcription activator activity, RNA polymerase II-specific"/>
    <property type="evidence" value="ECO:0007669"/>
    <property type="project" value="TreeGrafter"/>
</dbReference>
<feature type="compositionally biased region" description="Polar residues" evidence="6">
    <location>
        <begin position="16"/>
        <end position="27"/>
    </location>
</feature>
<dbReference type="InterPro" id="IPR050936">
    <property type="entry name" value="AP-1-like"/>
</dbReference>
<feature type="compositionally biased region" description="Low complexity" evidence="6">
    <location>
        <begin position="179"/>
        <end position="198"/>
    </location>
</feature>
<dbReference type="SMART" id="SM00338">
    <property type="entry name" value="BRLZ"/>
    <property type="match status" value="1"/>
</dbReference>
<feature type="compositionally biased region" description="Basic and acidic residues" evidence="6">
    <location>
        <begin position="63"/>
        <end position="72"/>
    </location>
</feature>
<keyword evidence="9" id="KW-1185">Reference proteome</keyword>
<dbReference type="PROSITE" id="PS00036">
    <property type="entry name" value="BZIP_BASIC"/>
    <property type="match status" value="1"/>
</dbReference>
<keyword evidence="5" id="KW-0539">Nucleus</keyword>
<dbReference type="Proteomes" id="UP000510647">
    <property type="component" value="Chromosome 1"/>
</dbReference>
<accession>A0A7H9HLW4</accession>
<proteinExistence type="predicted"/>